<keyword evidence="2" id="KW-0175">Coiled coil</keyword>
<name>A0A075NW75_9ALTE</name>
<evidence type="ECO:0000256" key="1">
    <source>
        <dbReference type="ARBA" id="ARBA00009477"/>
    </source>
</evidence>
<dbReference type="SUPFAM" id="SSF111369">
    <property type="entry name" value="HlyD-like secretion proteins"/>
    <property type="match status" value="1"/>
</dbReference>
<sequence>MKNKKVIVTLLAAACIALAIVYTMMNMGGGRQGMPSSAGNKAQANSVPVDKQVNEKPDTPRGMNKNAAFAPAQGERPANGMRGVGPRAGMRKSNATETSNSNLAQVGVFAVQTSSYKASVKGYGEVMPIDALTLVAQVSGRITQLSDTFQTGAVVKKGEVLAFIDDTDYVEALSSAKTDYESAVVALEEERLQGVQALDEWQRSGLEGEPASALVLRQPQLKAAQASLDEAKQVLETAKRDLAFTEITAPFDALVVTRDVSLGSYVQSGETVATLYSLNTAEIAVALSPSQWAQLPNFTAGESLDWPVTIADSATDNHWTAVVSRAELHQDASTRQRNAVVTVNDPLMQPVPLTFGSFVSAEIEGRTLDNVWKIPASSVSQKQEVWLVEPDTGLLKKFTPEVLFERDGFAFITPYNNALRALVVARPLNSYLENTAVAPVVEGRTGGVGHD</sequence>
<dbReference type="InterPro" id="IPR006143">
    <property type="entry name" value="RND_pump_MFP"/>
</dbReference>
<reference evidence="6 7" key="1">
    <citation type="submission" date="2014-06" db="EMBL/GenBank/DDBJ databases">
        <title>Genomes of Alteromonas australica, a world apart.</title>
        <authorList>
            <person name="Gonzaga A."/>
            <person name="Lopez-Perez M."/>
            <person name="Rodriguez-Valera F."/>
        </authorList>
    </citation>
    <scope>NUCLEOTIDE SEQUENCE [LARGE SCALE GENOMIC DNA]</scope>
    <source>
        <strain evidence="6 7">H 17</strain>
    </source>
</reference>
<feature type="coiled-coil region" evidence="2">
    <location>
        <begin position="221"/>
        <end position="248"/>
    </location>
</feature>
<evidence type="ECO:0000259" key="5">
    <source>
        <dbReference type="Pfam" id="PF25973"/>
    </source>
</evidence>
<dbReference type="GeneID" id="78253905"/>
<dbReference type="Gene3D" id="2.40.50.100">
    <property type="match status" value="1"/>
</dbReference>
<comment type="similarity">
    <text evidence="1">Belongs to the membrane fusion protein (MFP) (TC 8.A.1) family.</text>
</comment>
<evidence type="ECO:0000256" key="4">
    <source>
        <dbReference type="SAM" id="SignalP"/>
    </source>
</evidence>
<dbReference type="eggNOG" id="COG0845">
    <property type="taxonomic scope" value="Bacteria"/>
</dbReference>
<feature type="region of interest" description="Disordered" evidence="3">
    <location>
        <begin position="33"/>
        <end position="99"/>
    </location>
</feature>
<evidence type="ECO:0000256" key="2">
    <source>
        <dbReference type="SAM" id="Coils"/>
    </source>
</evidence>
<dbReference type="NCBIfam" id="TIGR01730">
    <property type="entry name" value="RND_mfp"/>
    <property type="match status" value="1"/>
</dbReference>
<protein>
    <submittedName>
        <fullName evidence="6">RND transporter</fullName>
    </submittedName>
</protein>
<dbReference type="EMBL" id="CP008849">
    <property type="protein sequence ID" value="AIF97738.1"/>
    <property type="molecule type" value="Genomic_DNA"/>
</dbReference>
<feature type="chain" id="PRO_5001707854" evidence="4">
    <location>
        <begin position="20"/>
        <end position="451"/>
    </location>
</feature>
<dbReference type="AlphaFoldDB" id="A0A075NW75"/>
<dbReference type="Gene3D" id="2.40.30.170">
    <property type="match status" value="1"/>
</dbReference>
<feature type="compositionally biased region" description="Polar residues" evidence="3">
    <location>
        <begin position="34"/>
        <end position="46"/>
    </location>
</feature>
<organism evidence="6 7">
    <name type="scientific">Alteromonas australica</name>
    <dbReference type="NCBI Taxonomy" id="589873"/>
    <lineage>
        <taxon>Bacteria</taxon>
        <taxon>Pseudomonadati</taxon>
        <taxon>Pseudomonadota</taxon>
        <taxon>Gammaproteobacteria</taxon>
        <taxon>Alteromonadales</taxon>
        <taxon>Alteromonadaceae</taxon>
        <taxon>Alteromonas/Salinimonas group</taxon>
        <taxon>Alteromonas</taxon>
    </lineage>
</organism>
<dbReference type="Pfam" id="PF25973">
    <property type="entry name" value="BSH_CzcB"/>
    <property type="match status" value="1"/>
</dbReference>
<feature type="domain" description="CzcB-like barrel-sandwich hybrid" evidence="5">
    <location>
        <begin position="133"/>
        <end position="274"/>
    </location>
</feature>
<keyword evidence="7" id="KW-1185">Reference proteome</keyword>
<dbReference type="RefSeq" id="WP_044055934.1">
    <property type="nucleotide sequence ID" value="NZ_CBCSKJ010000001.1"/>
</dbReference>
<dbReference type="InterPro" id="IPR058647">
    <property type="entry name" value="BSH_CzcB-like"/>
</dbReference>
<gene>
    <name evidence="6" type="ORF">EP13_02985</name>
</gene>
<accession>A0A075NW75</accession>
<dbReference type="Gene3D" id="1.10.287.470">
    <property type="entry name" value="Helix hairpin bin"/>
    <property type="match status" value="1"/>
</dbReference>
<evidence type="ECO:0000313" key="6">
    <source>
        <dbReference type="EMBL" id="AIF97738.1"/>
    </source>
</evidence>
<dbReference type="PANTHER" id="PTHR30469">
    <property type="entry name" value="MULTIDRUG RESISTANCE PROTEIN MDTA"/>
    <property type="match status" value="1"/>
</dbReference>
<keyword evidence="4" id="KW-0732">Signal</keyword>
<feature type="signal peptide" evidence="4">
    <location>
        <begin position="1"/>
        <end position="19"/>
    </location>
</feature>
<evidence type="ECO:0000256" key="3">
    <source>
        <dbReference type="SAM" id="MobiDB-lite"/>
    </source>
</evidence>
<proteinExistence type="inferred from homology"/>
<dbReference type="KEGG" id="aal:EP13_02985"/>
<dbReference type="PANTHER" id="PTHR30469:SF12">
    <property type="entry name" value="MULTIDRUG RESISTANCE PROTEIN MDTA"/>
    <property type="match status" value="1"/>
</dbReference>
<dbReference type="GO" id="GO:1990281">
    <property type="term" value="C:efflux pump complex"/>
    <property type="evidence" value="ECO:0007669"/>
    <property type="project" value="TreeGrafter"/>
</dbReference>
<dbReference type="GO" id="GO:0015562">
    <property type="term" value="F:efflux transmembrane transporter activity"/>
    <property type="evidence" value="ECO:0007669"/>
    <property type="project" value="TreeGrafter"/>
</dbReference>
<dbReference type="Proteomes" id="UP000056090">
    <property type="component" value="Chromosome"/>
</dbReference>
<evidence type="ECO:0000313" key="7">
    <source>
        <dbReference type="Proteomes" id="UP000056090"/>
    </source>
</evidence>